<dbReference type="PROSITE" id="PS50042">
    <property type="entry name" value="CNMP_BINDING_3"/>
    <property type="match status" value="1"/>
</dbReference>
<feature type="domain" description="Cyclic nucleotide-binding" evidence="1">
    <location>
        <begin position="13"/>
        <end position="115"/>
    </location>
</feature>
<dbReference type="STRING" id="391936.S7S_04510"/>
<protein>
    <submittedName>
        <fullName evidence="2">Cyclic nucleotide-binding protein</fullName>
    </submittedName>
</protein>
<dbReference type="InterPro" id="IPR000595">
    <property type="entry name" value="cNMP-bd_dom"/>
</dbReference>
<dbReference type="GO" id="GO:0005829">
    <property type="term" value="C:cytosol"/>
    <property type="evidence" value="ECO:0007669"/>
    <property type="project" value="TreeGrafter"/>
</dbReference>
<dbReference type="EMBL" id="CP004387">
    <property type="protein sequence ID" value="AJD47324.1"/>
    <property type="molecule type" value="Genomic_DNA"/>
</dbReference>
<dbReference type="PANTHER" id="PTHR24567">
    <property type="entry name" value="CRP FAMILY TRANSCRIPTIONAL REGULATORY PROTEIN"/>
    <property type="match status" value="1"/>
</dbReference>
<dbReference type="InterPro" id="IPR018490">
    <property type="entry name" value="cNMP-bd_dom_sf"/>
</dbReference>
<dbReference type="GO" id="GO:0003700">
    <property type="term" value="F:DNA-binding transcription factor activity"/>
    <property type="evidence" value="ECO:0007669"/>
    <property type="project" value="TreeGrafter"/>
</dbReference>
<reference evidence="2 3" key="1">
    <citation type="journal article" date="2012" name="J. Bacteriol.">
        <title>Genome sequence of an alkane-degrading bacterium, Alcanivorax pacificus type strain W11-5, isolated from deep sea sediment.</title>
        <authorList>
            <person name="Lai Q."/>
            <person name="Shao Z."/>
        </authorList>
    </citation>
    <scope>NUCLEOTIDE SEQUENCE [LARGE SCALE GENOMIC DNA]</scope>
    <source>
        <strain evidence="2 3">W11-5</strain>
    </source>
</reference>
<accession>A0A0B4XGT2</accession>
<evidence type="ECO:0000313" key="2">
    <source>
        <dbReference type="EMBL" id="AJD47324.1"/>
    </source>
</evidence>
<dbReference type="SMART" id="SM00100">
    <property type="entry name" value="cNMP"/>
    <property type="match status" value="1"/>
</dbReference>
<evidence type="ECO:0000313" key="3">
    <source>
        <dbReference type="Proteomes" id="UP000006764"/>
    </source>
</evidence>
<dbReference type="Gene3D" id="2.60.120.10">
    <property type="entry name" value="Jelly Rolls"/>
    <property type="match status" value="1"/>
</dbReference>
<dbReference type="CDD" id="cd00038">
    <property type="entry name" value="CAP_ED"/>
    <property type="match status" value="1"/>
</dbReference>
<dbReference type="Pfam" id="PF00027">
    <property type="entry name" value="cNMP_binding"/>
    <property type="match status" value="1"/>
</dbReference>
<dbReference type="InterPro" id="IPR018488">
    <property type="entry name" value="cNMP-bd_CS"/>
</dbReference>
<keyword evidence="3" id="KW-1185">Reference proteome</keyword>
<dbReference type="InterPro" id="IPR050397">
    <property type="entry name" value="Env_Response_Regulators"/>
</dbReference>
<dbReference type="PROSITE" id="PS00889">
    <property type="entry name" value="CNMP_BINDING_2"/>
    <property type="match status" value="1"/>
</dbReference>
<dbReference type="AlphaFoldDB" id="A0A0B4XGT2"/>
<dbReference type="KEGG" id="apac:S7S_04510"/>
<dbReference type="Proteomes" id="UP000006764">
    <property type="component" value="Chromosome"/>
</dbReference>
<proteinExistence type="predicted"/>
<dbReference type="PANTHER" id="PTHR24567:SF68">
    <property type="entry name" value="DNA-BINDING TRANSCRIPTIONAL DUAL REGULATOR CRP"/>
    <property type="match status" value="1"/>
</dbReference>
<gene>
    <name evidence="2" type="ORF">S7S_04510</name>
</gene>
<dbReference type="SUPFAM" id="SSF51206">
    <property type="entry name" value="cAMP-binding domain-like"/>
    <property type="match status" value="1"/>
</dbReference>
<dbReference type="HOGENOM" id="CLU_075053_16_0_6"/>
<organism evidence="2 3">
    <name type="scientific">Isoalcanivorax pacificus W11-5</name>
    <dbReference type="NCBI Taxonomy" id="391936"/>
    <lineage>
        <taxon>Bacteria</taxon>
        <taxon>Pseudomonadati</taxon>
        <taxon>Pseudomonadota</taxon>
        <taxon>Gammaproteobacteria</taxon>
        <taxon>Oceanospirillales</taxon>
        <taxon>Alcanivoracaceae</taxon>
        <taxon>Isoalcanivorax</taxon>
    </lineage>
</organism>
<dbReference type="InterPro" id="IPR014710">
    <property type="entry name" value="RmlC-like_jellyroll"/>
</dbReference>
<name>A0A0B4XGT2_9GAMM</name>
<dbReference type="OrthoDB" id="6881322at2"/>
<evidence type="ECO:0000259" key="1">
    <source>
        <dbReference type="PROSITE" id="PS50042"/>
    </source>
</evidence>
<dbReference type="RefSeq" id="WP_008738304.1">
    <property type="nucleotide sequence ID" value="NZ_CP004387.1"/>
</dbReference>
<sequence>MSKVGEVLARMRLFDGMSEEDLQQVEKLVFVNRFNGGDVVCREGDHSDFMCFVVRGKLEISKRGAEGKDVVIAHLRAGDSLGEMALVDHEPRSASVQATEDSTVIVLTRKGFEHLRKRSPGAANVVLENIARLLSSNLRRTSAQLAQYMLPLG</sequence>